<dbReference type="InterPro" id="IPR036318">
    <property type="entry name" value="FAD-bd_PCMH-like_sf"/>
</dbReference>
<proteinExistence type="predicted"/>
<dbReference type="SUPFAM" id="SSF56176">
    <property type="entry name" value="FAD-binding/transporter-associated domain-like"/>
    <property type="match status" value="1"/>
</dbReference>
<name>X1CK34_9ZZZZ</name>
<dbReference type="AlphaFoldDB" id="X1CK34"/>
<dbReference type="Gene3D" id="3.30.43.10">
    <property type="entry name" value="Uridine Diphospho-n-acetylenolpyruvylglucosamine Reductase, domain 2"/>
    <property type="match status" value="1"/>
</dbReference>
<reference evidence="1" key="1">
    <citation type="journal article" date="2014" name="Front. Microbiol.">
        <title>High frequency of phylogenetically diverse reductive dehalogenase-homologous genes in deep subseafloor sedimentary metagenomes.</title>
        <authorList>
            <person name="Kawai M."/>
            <person name="Futagami T."/>
            <person name="Toyoda A."/>
            <person name="Takaki Y."/>
            <person name="Nishi S."/>
            <person name="Hori S."/>
            <person name="Arai W."/>
            <person name="Tsubouchi T."/>
            <person name="Morono Y."/>
            <person name="Uchiyama I."/>
            <person name="Ito T."/>
            <person name="Fujiyama A."/>
            <person name="Inagaki F."/>
            <person name="Takami H."/>
        </authorList>
    </citation>
    <scope>NUCLEOTIDE SEQUENCE</scope>
    <source>
        <strain evidence="1">Expedition CK06-06</strain>
    </source>
</reference>
<evidence type="ECO:0008006" key="2">
    <source>
        <dbReference type="Google" id="ProtNLM"/>
    </source>
</evidence>
<dbReference type="InterPro" id="IPR016167">
    <property type="entry name" value="FAD-bd_PCMH_sub1"/>
</dbReference>
<gene>
    <name evidence="1" type="ORF">S01H4_22058</name>
</gene>
<organism evidence="1">
    <name type="scientific">marine sediment metagenome</name>
    <dbReference type="NCBI Taxonomy" id="412755"/>
    <lineage>
        <taxon>unclassified sequences</taxon>
        <taxon>metagenomes</taxon>
        <taxon>ecological metagenomes</taxon>
    </lineage>
</organism>
<sequence length="99" mass="11521">MLEEKILKEFQKIVGNENIDDGEVITNAYAYNWCIEFVNYLENKEPIPFSSIPKAVILPSTTEEVQKIVQLCNKYSIQFKAQYYVLGTQILMKKSLIRI</sequence>
<accession>X1CK34</accession>
<dbReference type="EMBL" id="BART01010059">
    <property type="protein sequence ID" value="GAG84551.1"/>
    <property type="molecule type" value="Genomic_DNA"/>
</dbReference>
<evidence type="ECO:0000313" key="1">
    <source>
        <dbReference type="EMBL" id="GAG84551.1"/>
    </source>
</evidence>
<comment type="caution">
    <text evidence="1">The sequence shown here is derived from an EMBL/GenBank/DDBJ whole genome shotgun (WGS) entry which is preliminary data.</text>
</comment>
<protein>
    <recommendedName>
        <fullName evidence="2">FAD-binding PCMH-type domain-containing protein</fullName>
    </recommendedName>
</protein>
<dbReference type="GO" id="GO:0050660">
    <property type="term" value="F:flavin adenine dinucleotide binding"/>
    <property type="evidence" value="ECO:0007669"/>
    <property type="project" value="InterPro"/>
</dbReference>